<evidence type="ECO:0000259" key="5">
    <source>
        <dbReference type="SMART" id="SM00858"/>
    </source>
</evidence>
<dbReference type="PANTHER" id="PTHR36307">
    <property type="entry name" value="FLAGELLA BASAL BODY P-RING FORMATION PROTEIN FLGA"/>
    <property type="match status" value="1"/>
</dbReference>
<name>A0A0P1HDS4_9RHOB</name>
<dbReference type="Proteomes" id="UP000051326">
    <property type="component" value="Unassembled WGS sequence"/>
</dbReference>
<proteinExistence type="inferred from homology"/>
<keyword evidence="6" id="KW-0282">Flagellum</keyword>
<evidence type="ECO:0000256" key="3">
    <source>
        <dbReference type="ARBA" id="ARBA00022764"/>
    </source>
</evidence>
<dbReference type="CDD" id="cd11614">
    <property type="entry name" value="SAF_CpaB_FlgA_like"/>
    <property type="match status" value="1"/>
</dbReference>
<dbReference type="STRING" id="1396826.PHA8399_03625"/>
<protein>
    <recommendedName>
        <fullName evidence="4">Flagella basal body P-ring formation protein FlgA</fullName>
    </recommendedName>
</protein>
<dbReference type="SMART" id="SM00858">
    <property type="entry name" value="SAF"/>
    <property type="match status" value="1"/>
</dbReference>
<evidence type="ECO:0000256" key="4">
    <source>
        <dbReference type="RuleBase" id="RU362063"/>
    </source>
</evidence>
<keyword evidence="9" id="KW-1185">Reference proteome</keyword>
<comment type="similarity">
    <text evidence="4">Belongs to the FlgA family.</text>
</comment>
<keyword evidence="6" id="KW-0969">Cilium</keyword>
<dbReference type="Proteomes" id="UP001058514">
    <property type="component" value="Chromosome"/>
</dbReference>
<reference evidence="6 8" key="1">
    <citation type="submission" date="2015-09" db="EMBL/GenBank/DDBJ databases">
        <authorList>
            <consortium name="Swine Surveillance"/>
        </authorList>
    </citation>
    <scope>NUCLEOTIDE SEQUENCE [LARGE SCALE GENOMIC DNA]</scope>
    <source>
        <strain evidence="6 8">CECT 8399</strain>
    </source>
</reference>
<keyword evidence="4" id="KW-1005">Bacterial flagellum biogenesis</keyword>
<comment type="subcellular location">
    <subcellularLocation>
        <location evidence="1 4">Periplasm</location>
    </subcellularLocation>
</comment>
<dbReference type="InterPro" id="IPR013974">
    <property type="entry name" value="SAF"/>
</dbReference>
<evidence type="ECO:0000313" key="6">
    <source>
        <dbReference type="EMBL" id="CUI01480.1"/>
    </source>
</evidence>
<feature type="signal peptide" evidence="4">
    <location>
        <begin position="1"/>
        <end position="20"/>
    </location>
</feature>
<dbReference type="Gene3D" id="2.30.30.760">
    <property type="match status" value="1"/>
</dbReference>
<comment type="function">
    <text evidence="4">Involved in the assembly process of the P-ring formation. It may associate with FlgF on the rod constituting a structure essential for the P-ring assembly or may act as a modulator protein for the P-ring assembly.</text>
</comment>
<feature type="chain" id="PRO_5005962947" description="Flagella basal body P-ring formation protein FlgA" evidence="4">
    <location>
        <begin position="21"/>
        <end position="140"/>
    </location>
</feature>
<dbReference type="PANTHER" id="PTHR36307:SF1">
    <property type="entry name" value="FLAGELLA BASAL BODY P-RING FORMATION PROTEIN FLGA"/>
    <property type="match status" value="1"/>
</dbReference>
<reference evidence="7" key="2">
    <citation type="submission" date="2021-08" db="EMBL/GenBank/DDBJ databases">
        <authorList>
            <person name="Nwanade C."/>
            <person name="Wang M."/>
            <person name="Masoudi A."/>
            <person name="Yu Z."/>
            <person name="Liu J."/>
        </authorList>
    </citation>
    <scope>NUCLEOTIDE SEQUENCE</scope>
    <source>
        <strain evidence="7">S166</strain>
    </source>
</reference>
<keyword evidence="2 4" id="KW-0732">Signal</keyword>
<accession>A0A0P1HDS4</accession>
<feature type="domain" description="SAF" evidence="5">
    <location>
        <begin position="20"/>
        <end position="78"/>
    </location>
</feature>
<dbReference type="GO" id="GO:0044780">
    <property type="term" value="P:bacterial-type flagellum assembly"/>
    <property type="evidence" value="ECO:0007669"/>
    <property type="project" value="InterPro"/>
</dbReference>
<keyword evidence="3 4" id="KW-0574">Periplasm</keyword>
<evidence type="ECO:0000313" key="9">
    <source>
        <dbReference type="Proteomes" id="UP001058514"/>
    </source>
</evidence>
<sequence length="140" mass="14730">MKLALACLTAAALCAPPAWADYLIPLRTIRAKEIVNPEDLALKKGEILGALSDPADVTGMEARVSLYAGRPLRPGDIGPPAIIERNDLVTLIFRQGVLSIAAEGRALGRGAAGEAVRVMNLSSRTTVTGRIKEDGSVEVN</sequence>
<dbReference type="RefSeq" id="WP_058287486.1">
    <property type="nucleotide sequence ID" value="NZ_CP081031.1"/>
</dbReference>
<organism evidence="6 8">
    <name type="scientific">Leisingera aquaemixtae</name>
    <dbReference type="NCBI Taxonomy" id="1396826"/>
    <lineage>
        <taxon>Bacteria</taxon>
        <taxon>Pseudomonadati</taxon>
        <taxon>Pseudomonadota</taxon>
        <taxon>Alphaproteobacteria</taxon>
        <taxon>Rhodobacterales</taxon>
        <taxon>Roseobacteraceae</taxon>
        <taxon>Leisingera</taxon>
    </lineage>
</organism>
<evidence type="ECO:0000256" key="1">
    <source>
        <dbReference type="ARBA" id="ARBA00004418"/>
    </source>
</evidence>
<evidence type="ECO:0000313" key="8">
    <source>
        <dbReference type="Proteomes" id="UP000051326"/>
    </source>
</evidence>
<dbReference type="AlphaFoldDB" id="A0A0P1HDS4"/>
<keyword evidence="6" id="KW-0966">Cell projection</keyword>
<dbReference type="EMBL" id="CP081051">
    <property type="protein sequence ID" value="UWQ41455.1"/>
    <property type="molecule type" value="Genomic_DNA"/>
</dbReference>
<evidence type="ECO:0000256" key="2">
    <source>
        <dbReference type="ARBA" id="ARBA00022729"/>
    </source>
</evidence>
<dbReference type="Pfam" id="PF13144">
    <property type="entry name" value="ChapFlgA"/>
    <property type="match status" value="1"/>
</dbReference>
<dbReference type="InterPro" id="IPR039246">
    <property type="entry name" value="Flagellar_FlgA"/>
</dbReference>
<dbReference type="GO" id="GO:0042597">
    <property type="term" value="C:periplasmic space"/>
    <property type="evidence" value="ECO:0007669"/>
    <property type="project" value="UniProtKB-SubCell"/>
</dbReference>
<dbReference type="NCBIfam" id="TIGR03170">
    <property type="entry name" value="flgA_cterm"/>
    <property type="match status" value="1"/>
</dbReference>
<dbReference type="EMBL" id="CYSR01000031">
    <property type="protein sequence ID" value="CUI01480.1"/>
    <property type="molecule type" value="Genomic_DNA"/>
</dbReference>
<dbReference type="InterPro" id="IPR017585">
    <property type="entry name" value="SAF_FlgA"/>
</dbReference>
<gene>
    <name evidence="7" type="primary">flgA</name>
    <name evidence="7" type="ORF">K3718_18345</name>
    <name evidence="6" type="ORF">PHA8399_03625</name>
</gene>
<evidence type="ECO:0000313" key="7">
    <source>
        <dbReference type="EMBL" id="UWQ41455.1"/>
    </source>
</evidence>